<keyword evidence="1" id="KW-0812">Transmembrane</keyword>
<dbReference type="STRING" id="698757.Pogu_2270"/>
<gene>
    <name evidence="2" type="ordered locus">Pogu_2270</name>
</gene>
<dbReference type="eggNOG" id="arCOG09779">
    <property type="taxonomic scope" value="Archaea"/>
</dbReference>
<keyword evidence="1" id="KW-1133">Transmembrane helix</keyword>
<evidence type="ECO:0000313" key="3">
    <source>
        <dbReference type="Proteomes" id="UP000009062"/>
    </source>
</evidence>
<accession>H6QD29</accession>
<evidence type="ECO:0000313" key="2">
    <source>
        <dbReference type="EMBL" id="AFA40297.1"/>
    </source>
</evidence>
<keyword evidence="3" id="KW-1185">Reference proteome</keyword>
<dbReference type="Proteomes" id="UP000009062">
    <property type="component" value="Chromosome"/>
</dbReference>
<protein>
    <submittedName>
        <fullName evidence="2">Uncharacterized protein</fullName>
    </submittedName>
</protein>
<name>H6QD29_PYROT</name>
<dbReference type="KEGG" id="pog:Pogu_2270"/>
<dbReference type="EMBL" id="CP003316">
    <property type="protein sequence ID" value="AFA40297.1"/>
    <property type="molecule type" value="Genomic_DNA"/>
</dbReference>
<sequence length="159" mass="16705">MAQTLAQLSAQAKDDVARAKAYQAVANSLAEIAKAINGTSLDTTVNSTQIAVTDPLFATLLGLGLIIDTVNAFMTVFLTYIDTGDIGMAVKCGFVDFVASPEELITKIIKIKKGSSLIEKAVGIGFDFLGWDIAEALGLNCTGYGNVMKRGGVRDVLLA</sequence>
<evidence type="ECO:0000256" key="1">
    <source>
        <dbReference type="SAM" id="Phobius"/>
    </source>
</evidence>
<organism evidence="2 3">
    <name type="scientific">Pyrobaculum oguniense (strain DSM 13380 / JCM 10595 / TE7)</name>
    <dbReference type="NCBI Taxonomy" id="698757"/>
    <lineage>
        <taxon>Archaea</taxon>
        <taxon>Thermoproteota</taxon>
        <taxon>Thermoprotei</taxon>
        <taxon>Thermoproteales</taxon>
        <taxon>Thermoproteaceae</taxon>
        <taxon>Pyrobaculum</taxon>
    </lineage>
</organism>
<keyword evidence="1" id="KW-0472">Membrane</keyword>
<dbReference type="AlphaFoldDB" id="H6QD29"/>
<reference evidence="2 3" key="1">
    <citation type="journal article" date="2012" name="Stand. Genomic Sci.">
        <title>Complete genome sequence of Pyrobaculum oguniense.</title>
        <authorList>
            <person name="Bernick D.L."/>
            <person name="Karplus K."/>
            <person name="Lui L.M."/>
            <person name="Coker J.K."/>
            <person name="Murphy J.N."/>
            <person name="Chan P.P."/>
            <person name="Cozen A.E."/>
            <person name="Lowe T.M."/>
        </authorList>
    </citation>
    <scope>NUCLEOTIDE SEQUENCE [LARGE SCALE GENOMIC DNA]</scope>
    <source>
        <strain evidence="2 3">TE7</strain>
    </source>
</reference>
<proteinExistence type="predicted"/>
<feature type="transmembrane region" description="Helical" evidence="1">
    <location>
        <begin position="56"/>
        <end position="81"/>
    </location>
</feature>
<dbReference type="HOGENOM" id="CLU_1656952_0_0_2"/>